<evidence type="ECO:0000313" key="2">
    <source>
        <dbReference type="EMBL" id="KAJ8309510.1"/>
    </source>
</evidence>
<organism evidence="2 3">
    <name type="scientific">Tegillarca granosa</name>
    <name type="common">Malaysian cockle</name>
    <name type="synonym">Anadara granosa</name>
    <dbReference type="NCBI Taxonomy" id="220873"/>
    <lineage>
        <taxon>Eukaryota</taxon>
        <taxon>Metazoa</taxon>
        <taxon>Spiralia</taxon>
        <taxon>Lophotrochozoa</taxon>
        <taxon>Mollusca</taxon>
        <taxon>Bivalvia</taxon>
        <taxon>Autobranchia</taxon>
        <taxon>Pteriomorphia</taxon>
        <taxon>Arcoida</taxon>
        <taxon>Arcoidea</taxon>
        <taxon>Arcidae</taxon>
        <taxon>Tegillarca</taxon>
    </lineage>
</organism>
<dbReference type="EMBL" id="JARBDR010000657">
    <property type="protein sequence ID" value="KAJ8309510.1"/>
    <property type="molecule type" value="Genomic_DNA"/>
</dbReference>
<dbReference type="Pfam" id="PF15633">
    <property type="entry name" value="Tox-ART-HYD1"/>
    <property type="match status" value="1"/>
</dbReference>
<protein>
    <recommendedName>
        <fullName evidence="1">Tox-ART-HYD1 domain-containing protein</fullName>
    </recommendedName>
</protein>
<feature type="domain" description="Tox-ART-HYD1" evidence="1">
    <location>
        <begin position="8"/>
        <end position="93"/>
    </location>
</feature>
<keyword evidence="3" id="KW-1185">Reference proteome</keyword>
<gene>
    <name evidence="2" type="ORF">KUTeg_014384</name>
</gene>
<dbReference type="InterPro" id="IPR028920">
    <property type="entry name" value="Tox-ART-HYD1_dom"/>
</dbReference>
<sequence length="127" mass="13925">MNSDLKTLVHYTNFEGIQGILTSGVIAPSTDTKNDAIFGPGVYANTYGPENSKTMIAKNNYGNAWGPYMMQGKVNYGLEFKVPANMVVQAPVSDRDVWIHKTPVVLNEAQSVKNHVLHSSGKYSTFV</sequence>
<comment type="caution">
    <text evidence="2">The sequence shown here is derived from an EMBL/GenBank/DDBJ whole genome shotgun (WGS) entry which is preliminary data.</text>
</comment>
<dbReference type="Proteomes" id="UP001217089">
    <property type="component" value="Unassembled WGS sequence"/>
</dbReference>
<accession>A0ABQ9F1N8</accession>
<evidence type="ECO:0000313" key="3">
    <source>
        <dbReference type="Proteomes" id="UP001217089"/>
    </source>
</evidence>
<reference evidence="2 3" key="1">
    <citation type="submission" date="2022-12" db="EMBL/GenBank/DDBJ databases">
        <title>Chromosome-level genome of Tegillarca granosa.</title>
        <authorList>
            <person name="Kim J."/>
        </authorList>
    </citation>
    <scope>NUCLEOTIDE SEQUENCE [LARGE SCALE GENOMIC DNA]</scope>
    <source>
        <strain evidence="2">Teg-2019</strain>
        <tissue evidence="2">Adductor muscle</tissue>
    </source>
</reference>
<name>A0ABQ9F1N8_TEGGR</name>
<evidence type="ECO:0000259" key="1">
    <source>
        <dbReference type="Pfam" id="PF15633"/>
    </source>
</evidence>
<proteinExistence type="predicted"/>